<dbReference type="Proteomes" id="UP000005596">
    <property type="component" value="Unassembled WGS sequence"/>
</dbReference>
<dbReference type="PANTHER" id="PTHR37519">
    <property type="match status" value="1"/>
</dbReference>
<gene>
    <name evidence="2" type="ORF">CGSHiR3021_02224</name>
</gene>
<reference evidence="2 3" key="1">
    <citation type="journal article" date="2007" name="Genome Biol.">
        <title>Characterization and modeling of the Haemophilus influenzae core and supragenomes based on the complete genomic sequences of Rd and 12 clinical nontypeable strains.</title>
        <authorList>
            <person name="Hogg J.S."/>
            <person name="Hu F.Z."/>
            <person name="Janto B."/>
            <person name="Boissy R."/>
            <person name="Hayes J."/>
            <person name="Keefe R."/>
            <person name="Post J.C."/>
            <person name="Ehrlich G.D."/>
        </authorList>
    </citation>
    <scope>NUCLEOTIDE SEQUENCE [LARGE SCALE GENOMIC DNA]</scope>
    <source>
        <strain evidence="2 3">22.4-21</strain>
    </source>
</reference>
<keyword evidence="1" id="KW-0175">Coiled coil</keyword>
<dbReference type="CDD" id="cd07268">
    <property type="entry name" value="VOC_EcYecM_like"/>
    <property type="match status" value="1"/>
</dbReference>
<evidence type="ECO:0000313" key="3">
    <source>
        <dbReference type="Proteomes" id="UP000005596"/>
    </source>
</evidence>
<protein>
    <recommendedName>
        <fullName evidence="4">VOC family protein</fullName>
    </recommendedName>
</protein>
<dbReference type="BioCyc" id="HINF375063:G119K-1614-MONOMER"/>
<dbReference type="InterPro" id="IPR029068">
    <property type="entry name" value="Glyas_Bleomycin-R_OHBP_Dase"/>
</dbReference>
<organism evidence="2 3">
    <name type="scientific">Haemophilus influenzae 22.4-21</name>
    <dbReference type="NCBI Taxonomy" id="375063"/>
    <lineage>
        <taxon>Bacteria</taxon>
        <taxon>Pseudomonadati</taxon>
        <taxon>Pseudomonadota</taxon>
        <taxon>Gammaproteobacteria</taxon>
        <taxon>Pasteurellales</taxon>
        <taxon>Pasteurellaceae</taxon>
        <taxon>Haemophilus</taxon>
    </lineage>
</organism>
<dbReference type="Gene3D" id="3.10.180.10">
    <property type="entry name" value="2,3-Dihydroxybiphenyl 1,2-Dioxygenase, domain 1"/>
    <property type="match status" value="1"/>
</dbReference>
<dbReference type="InterPro" id="IPR010393">
    <property type="entry name" value="DUF991_YecM-like"/>
</dbReference>
<dbReference type="EMBL" id="AAZJ01000009">
    <property type="protein sequence ID" value="EDK13414.1"/>
    <property type="molecule type" value="Genomic_DNA"/>
</dbReference>
<dbReference type="AlphaFoldDB" id="A4NZJ7"/>
<dbReference type="Pfam" id="PF06185">
    <property type="entry name" value="YecM"/>
    <property type="match status" value="1"/>
</dbReference>
<accession>A4NZJ7</accession>
<evidence type="ECO:0000256" key="1">
    <source>
        <dbReference type="SAM" id="Coils"/>
    </source>
</evidence>
<dbReference type="NCBIfam" id="NF008680">
    <property type="entry name" value="PRK11700.1-3"/>
    <property type="match status" value="1"/>
</dbReference>
<evidence type="ECO:0008006" key="4">
    <source>
        <dbReference type="Google" id="ProtNLM"/>
    </source>
</evidence>
<feature type="coiled-coil region" evidence="1">
    <location>
        <begin position="1"/>
        <end position="28"/>
    </location>
</feature>
<dbReference type="GO" id="GO:0005829">
    <property type="term" value="C:cytosol"/>
    <property type="evidence" value="ECO:0007669"/>
    <property type="project" value="TreeGrafter"/>
</dbReference>
<dbReference type="SUPFAM" id="SSF54593">
    <property type="entry name" value="Glyoxalase/Bleomycin resistance protein/Dihydroxybiphenyl dioxygenase"/>
    <property type="match status" value="1"/>
</dbReference>
<sequence>MTNLQENLTALSADLAIFERKIQHLAKEMTIDLSHYEIDHLALRVNSEQSAKNWLILLLKCGRILSDNIVNGRKIYLIELEKPVKFANQFVDIIELPLPKNKKYPIEGWEHIEIVMPFLPKESINEWINRVNMYFLWDKLTQLTIKVSEPKVDGERLPNPSIAVSFTDKTVNHTCIKVHPYSIKKYLRFSKNE</sequence>
<proteinExistence type="predicted"/>
<name>A4NZJ7_HAEIF</name>
<dbReference type="PANTHER" id="PTHR37519:SF1">
    <property type="entry name" value="DIHYDROXYBIPHENYL DIOXYGENASE DOMAIN-CONTAINING PROTEIN"/>
    <property type="match status" value="1"/>
</dbReference>
<evidence type="ECO:0000313" key="2">
    <source>
        <dbReference type="EMBL" id="EDK13414.1"/>
    </source>
</evidence>